<keyword evidence="3" id="KW-1185">Reference proteome</keyword>
<sequence>MGLSNKKKSGKAAPASKKVGLSKAEREAKLLAAAASKAEKENTNPAPQEAKKTLKVSTYHAVYRKWVLEQDPRCELIDENNLKCKACETNIGLETVYCFYTWFKHAKQKVHQKGEKEWAKKSNVEIASLRTKAPKIIDFLLETYAVEKVAEPPLTDEDVEAWIDEREPIPSVLPDPLPRKCRCASAPGGFGTSSYLRPTTHPFKEVQDPTSQLPNYDI</sequence>
<feature type="compositionally biased region" description="Low complexity" evidence="1">
    <location>
        <begin position="11"/>
        <end position="22"/>
    </location>
</feature>
<name>A0A8H6HQR4_9AGAR</name>
<dbReference type="Proteomes" id="UP000521943">
    <property type="component" value="Unassembled WGS sequence"/>
</dbReference>
<comment type="caution">
    <text evidence="2">The sequence shown here is derived from an EMBL/GenBank/DDBJ whole genome shotgun (WGS) entry which is preliminary data.</text>
</comment>
<feature type="region of interest" description="Disordered" evidence="1">
    <location>
        <begin position="197"/>
        <end position="218"/>
    </location>
</feature>
<evidence type="ECO:0000313" key="3">
    <source>
        <dbReference type="Proteomes" id="UP000521943"/>
    </source>
</evidence>
<protein>
    <submittedName>
        <fullName evidence="2">Uncharacterized protein</fullName>
    </submittedName>
</protein>
<evidence type="ECO:0000313" key="2">
    <source>
        <dbReference type="EMBL" id="KAF6750971.1"/>
    </source>
</evidence>
<feature type="region of interest" description="Disordered" evidence="1">
    <location>
        <begin position="1"/>
        <end position="23"/>
    </location>
</feature>
<gene>
    <name evidence="2" type="ORF">DFP72DRAFT_851226</name>
</gene>
<reference evidence="2 3" key="1">
    <citation type="submission" date="2020-07" db="EMBL/GenBank/DDBJ databases">
        <title>Comparative genomics of pyrophilous fungi reveals a link between fire events and developmental genes.</title>
        <authorList>
            <consortium name="DOE Joint Genome Institute"/>
            <person name="Steindorff A.S."/>
            <person name="Carver A."/>
            <person name="Calhoun S."/>
            <person name="Stillman K."/>
            <person name="Liu H."/>
            <person name="Lipzen A."/>
            <person name="Pangilinan J."/>
            <person name="Labutti K."/>
            <person name="Bruns T.D."/>
            <person name="Grigoriev I.V."/>
        </authorList>
    </citation>
    <scope>NUCLEOTIDE SEQUENCE [LARGE SCALE GENOMIC DNA]</scope>
    <source>
        <strain evidence="2 3">CBS 144469</strain>
    </source>
</reference>
<dbReference type="AlphaFoldDB" id="A0A8H6HQR4"/>
<evidence type="ECO:0000256" key="1">
    <source>
        <dbReference type="SAM" id="MobiDB-lite"/>
    </source>
</evidence>
<organism evidence="2 3">
    <name type="scientific">Ephemerocybe angulata</name>
    <dbReference type="NCBI Taxonomy" id="980116"/>
    <lineage>
        <taxon>Eukaryota</taxon>
        <taxon>Fungi</taxon>
        <taxon>Dikarya</taxon>
        <taxon>Basidiomycota</taxon>
        <taxon>Agaricomycotina</taxon>
        <taxon>Agaricomycetes</taxon>
        <taxon>Agaricomycetidae</taxon>
        <taxon>Agaricales</taxon>
        <taxon>Agaricineae</taxon>
        <taxon>Psathyrellaceae</taxon>
        <taxon>Ephemerocybe</taxon>
    </lineage>
</organism>
<dbReference type="EMBL" id="JACGCI010000053">
    <property type="protein sequence ID" value="KAF6750971.1"/>
    <property type="molecule type" value="Genomic_DNA"/>
</dbReference>
<feature type="compositionally biased region" description="Polar residues" evidence="1">
    <location>
        <begin position="208"/>
        <end position="218"/>
    </location>
</feature>
<feature type="compositionally biased region" description="Basic residues" evidence="1">
    <location>
        <begin position="1"/>
        <end position="10"/>
    </location>
</feature>
<proteinExistence type="predicted"/>
<accession>A0A8H6HQR4</accession>